<dbReference type="Gene3D" id="2.130.10.130">
    <property type="entry name" value="Integrin alpha, N-terminal"/>
    <property type="match status" value="1"/>
</dbReference>
<evidence type="ECO:0000313" key="5">
    <source>
        <dbReference type="Proteomes" id="UP000297739"/>
    </source>
</evidence>
<sequence>MTKKLLPLFLVLPLLAQAQTSPSIRLQPGPVIQLPAGANPSSIAVGSFDRNGKLDIAVAQRGLNNVAVYLQSATGTFGSAAATHPTGISPSSVVVAPITGPSAGGANDLVIASGPSSTLTCLANDDSPQGNFTALPPYYFGTTALSANPQLQAGYFDQTTGVDLAYTYDNPNQYHIGYFSQRSVSQFFTTYPMATRMTVYPTNTTELVYRLQPTAMVVMDFDGNGGQDVATTGPIQVNTQSIGHQVMVVLNERSLNTDWNFPDRSYSIISGGVRPVGLAAADLTGDLRPELAIINEGSNNVVVYRNDGRGDFISPTAYPVSGSPRKVAFVDFDQDSYKDLVVLTAEGMLDIFRHPGFSASGRYTTATSIAVGPDPTTLQTADINGDTYMDLIVGCQGDQTLRILLNSPQPLATRSQKLTGVEVFPNPAATTLTIRRPATLQGPLLATLFDALGRPVRQQPVPADGALGVEDLPRGMYLLHLQSQGQVSTRQIVLE</sequence>
<dbReference type="RefSeq" id="WP_135496088.1">
    <property type="nucleotide sequence ID" value="NZ_SRLD01000002.1"/>
</dbReference>
<dbReference type="InterPro" id="IPR028994">
    <property type="entry name" value="Integrin_alpha_N"/>
</dbReference>
<dbReference type="OrthoDB" id="877328at2"/>
<dbReference type="InterPro" id="IPR013517">
    <property type="entry name" value="FG-GAP"/>
</dbReference>
<dbReference type="Gene3D" id="2.30.30.100">
    <property type="match status" value="1"/>
</dbReference>
<proteinExistence type="predicted"/>
<dbReference type="Pfam" id="PF13517">
    <property type="entry name" value="FG-GAP_3"/>
    <property type="match status" value="1"/>
</dbReference>
<evidence type="ECO:0000259" key="3">
    <source>
        <dbReference type="Pfam" id="PF18962"/>
    </source>
</evidence>
<dbReference type="PANTHER" id="PTHR46580">
    <property type="entry name" value="SENSOR KINASE-RELATED"/>
    <property type="match status" value="1"/>
</dbReference>
<feature type="chain" id="PRO_5021399133" evidence="2">
    <location>
        <begin position="19"/>
        <end position="495"/>
    </location>
</feature>
<organism evidence="4 5">
    <name type="scientific">Hymenobacter elongatus</name>
    <dbReference type="NCBI Taxonomy" id="877208"/>
    <lineage>
        <taxon>Bacteria</taxon>
        <taxon>Pseudomonadati</taxon>
        <taxon>Bacteroidota</taxon>
        <taxon>Cytophagia</taxon>
        <taxon>Cytophagales</taxon>
        <taxon>Hymenobacteraceae</taxon>
        <taxon>Hymenobacter</taxon>
    </lineage>
</organism>
<evidence type="ECO:0000256" key="1">
    <source>
        <dbReference type="ARBA" id="ARBA00022729"/>
    </source>
</evidence>
<dbReference type="InterPro" id="IPR026444">
    <property type="entry name" value="Secre_tail"/>
</dbReference>
<protein>
    <submittedName>
        <fullName evidence="4">T9SS type A sorting domain-containing protein</fullName>
    </submittedName>
</protein>
<evidence type="ECO:0000256" key="2">
    <source>
        <dbReference type="SAM" id="SignalP"/>
    </source>
</evidence>
<keyword evidence="5" id="KW-1185">Reference proteome</keyword>
<name>A0A4Z0PQI1_9BACT</name>
<reference evidence="4 5" key="1">
    <citation type="submission" date="2019-04" db="EMBL/GenBank/DDBJ databases">
        <authorList>
            <person name="Feng G."/>
            <person name="Zhang J."/>
            <person name="Zhu H."/>
        </authorList>
    </citation>
    <scope>NUCLEOTIDE SEQUENCE [LARGE SCALE GENOMIC DNA]</scope>
    <source>
        <strain evidence="4 5">JCM 17223</strain>
    </source>
</reference>
<dbReference type="Pfam" id="PF18962">
    <property type="entry name" value="Por_Secre_tail"/>
    <property type="match status" value="1"/>
</dbReference>
<gene>
    <name evidence="4" type="ORF">E5J99_02305</name>
</gene>
<feature type="signal peptide" evidence="2">
    <location>
        <begin position="1"/>
        <end position="18"/>
    </location>
</feature>
<keyword evidence="1 2" id="KW-0732">Signal</keyword>
<feature type="domain" description="Secretion system C-terminal sorting" evidence="3">
    <location>
        <begin position="423"/>
        <end position="493"/>
    </location>
</feature>
<comment type="caution">
    <text evidence="4">The sequence shown here is derived from an EMBL/GenBank/DDBJ whole genome shotgun (WGS) entry which is preliminary data.</text>
</comment>
<evidence type="ECO:0000313" key="4">
    <source>
        <dbReference type="EMBL" id="TGE19950.1"/>
    </source>
</evidence>
<dbReference type="Proteomes" id="UP000297739">
    <property type="component" value="Unassembled WGS sequence"/>
</dbReference>
<dbReference type="EMBL" id="SRLD01000002">
    <property type="protein sequence ID" value="TGE19950.1"/>
    <property type="molecule type" value="Genomic_DNA"/>
</dbReference>
<accession>A0A4Z0PQI1</accession>
<dbReference type="AlphaFoldDB" id="A0A4Z0PQI1"/>
<dbReference type="NCBIfam" id="TIGR04183">
    <property type="entry name" value="Por_Secre_tail"/>
    <property type="match status" value="1"/>
</dbReference>
<dbReference type="SUPFAM" id="SSF69318">
    <property type="entry name" value="Integrin alpha N-terminal domain"/>
    <property type="match status" value="1"/>
</dbReference>